<evidence type="ECO:0000313" key="2">
    <source>
        <dbReference type="EMBL" id="VDP68229.1"/>
    </source>
</evidence>
<evidence type="ECO:0000313" key="3">
    <source>
        <dbReference type="Proteomes" id="UP000279833"/>
    </source>
</evidence>
<sequence>MNLAITLSRDFKHCRFLDRLVTKDSLNLAIGTIASSDTLVRGSYRYAIGKSSYSTCFHYMVDFHCCCDCYFLLCLLIFWRYFFTDYLH</sequence>
<protein>
    <submittedName>
        <fullName evidence="4">Ovule protein</fullName>
    </submittedName>
</protein>
<dbReference type="WBParaSite" id="SCUD_0001917001-mRNA-1">
    <property type="protein sequence ID" value="SCUD_0001917001-mRNA-1"/>
    <property type="gene ID" value="SCUD_0001917001"/>
</dbReference>
<dbReference type="Proteomes" id="UP000279833">
    <property type="component" value="Unassembled WGS sequence"/>
</dbReference>
<keyword evidence="1" id="KW-1133">Transmembrane helix</keyword>
<dbReference type="AlphaFoldDB" id="A0A183KVS4"/>
<keyword evidence="3" id="KW-1185">Reference proteome</keyword>
<proteinExistence type="predicted"/>
<keyword evidence="1" id="KW-0472">Membrane</keyword>
<gene>
    <name evidence="2" type="ORF">SCUD_LOCUS19166</name>
</gene>
<keyword evidence="1" id="KW-0812">Transmembrane</keyword>
<dbReference type="EMBL" id="UZAK01042055">
    <property type="protein sequence ID" value="VDP68229.1"/>
    <property type="molecule type" value="Genomic_DNA"/>
</dbReference>
<feature type="transmembrane region" description="Helical" evidence="1">
    <location>
        <begin position="59"/>
        <end position="82"/>
    </location>
</feature>
<reference evidence="4" key="1">
    <citation type="submission" date="2016-06" db="UniProtKB">
        <authorList>
            <consortium name="WormBaseParasite"/>
        </authorList>
    </citation>
    <scope>IDENTIFICATION</scope>
</reference>
<accession>A0A183KVS4</accession>
<reference evidence="2 3" key="2">
    <citation type="submission" date="2018-11" db="EMBL/GenBank/DDBJ databases">
        <authorList>
            <consortium name="Pathogen Informatics"/>
        </authorList>
    </citation>
    <scope>NUCLEOTIDE SEQUENCE [LARGE SCALE GENOMIC DNA]</scope>
    <source>
        <strain evidence="2">Dakar</strain>
        <strain evidence="3">Dakar, Senegal</strain>
    </source>
</reference>
<evidence type="ECO:0000256" key="1">
    <source>
        <dbReference type="SAM" id="Phobius"/>
    </source>
</evidence>
<dbReference type="STRING" id="6186.A0A183KVS4"/>
<organism evidence="4">
    <name type="scientific">Schistosoma curassoni</name>
    <dbReference type="NCBI Taxonomy" id="6186"/>
    <lineage>
        <taxon>Eukaryota</taxon>
        <taxon>Metazoa</taxon>
        <taxon>Spiralia</taxon>
        <taxon>Lophotrochozoa</taxon>
        <taxon>Platyhelminthes</taxon>
        <taxon>Trematoda</taxon>
        <taxon>Digenea</taxon>
        <taxon>Strigeidida</taxon>
        <taxon>Schistosomatoidea</taxon>
        <taxon>Schistosomatidae</taxon>
        <taxon>Schistosoma</taxon>
    </lineage>
</organism>
<name>A0A183KVS4_9TREM</name>
<evidence type="ECO:0000313" key="4">
    <source>
        <dbReference type="WBParaSite" id="SCUD_0001917001-mRNA-1"/>
    </source>
</evidence>